<evidence type="ECO:0000313" key="2">
    <source>
        <dbReference type="EMBL" id="ADU80392.1"/>
    </source>
</evidence>
<dbReference type="KEGG" id="hpn:HPIN_05990"/>
<proteinExistence type="predicted"/>
<evidence type="ECO:0000256" key="1">
    <source>
        <dbReference type="SAM" id="MobiDB-lite"/>
    </source>
</evidence>
<dbReference type="PATRIC" id="fig|907238.3.peg.1194"/>
<sequence length="107" mass="12070">MSQKNETSTIFKQLNEITQMMQSLKKRSGQTSDNANISEIESQIVLNPKTVRTKNHALKPTKRAFSDRQMTTIRDNSQASANKSLETKESNHANAFKSDEANTRGQK</sequence>
<dbReference type="AlphaFoldDB" id="E8QHD0"/>
<feature type="compositionally biased region" description="Polar residues" evidence="1">
    <location>
        <begin position="68"/>
        <end position="84"/>
    </location>
</feature>
<protein>
    <submittedName>
        <fullName evidence="2">Putative Hac prophage II protein</fullName>
    </submittedName>
</protein>
<name>E8QHD0_HELP7</name>
<feature type="region of interest" description="Disordered" evidence="1">
    <location>
        <begin position="61"/>
        <end position="107"/>
    </location>
</feature>
<dbReference type="EMBL" id="CP002331">
    <property type="protein sequence ID" value="ADU80392.1"/>
    <property type="molecule type" value="Genomic_DNA"/>
</dbReference>
<accession>E8QHD0</accession>
<evidence type="ECO:0000313" key="3">
    <source>
        <dbReference type="Proteomes" id="UP000009059"/>
    </source>
</evidence>
<organism evidence="2 3">
    <name type="scientific">Helicobacter pylori (strain India7)</name>
    <dbReference type="NCBI Taxonomy" id="907238"/>
    <lineage>
        <taxon>Bacteria</taxon>
        <taxon>Pseudomonadati</taxon>
        <taxon>Campylobacterota</taxon>
        <taxon>Epsilonproteobacteria</taxon>
        <taxon>Campylobacterales</taxon>
        <taxon>Helicobacteraceae</taxon>
        <taxon>Helicobacter</taxon>
    </lineage>
</organism>
<dbReference type="Proteomes" id="UP000009059">
    <property type="component" value="Chromosome"/>
</dbReference>
<feature type="compositionally biased region" description="Basic and acidic residues" evidence="1">
    <location>
        <begin position="85"/>
        <end position="107"/>
    </location>
</feature>
<gene>
    <name evidence="2" type="ordered locus">HPIN_05990</name>
</gene>
<dbReference type="HOGENOM" id="CLU_137882_1_0_7"/>
<reference evidence="3" key="1">
    <citation type="submission" date="2010-11" db="EMBL/GenBank/DDBJ databases">
        <title>Genome sequence of Helicobacter pylori strain India7.</title>
        <authorList>
            <person name="Kersulyte D."/>
            <person name="Mukhopadhyay A."/>
            <person name="Choudhury A."/>
            <person name="Nair G.B."/>
            <person name="Berg D.E."/>
        </authorList>
    </citation>
    <scope>NUCLEOTIDE SEQUENCE [LARGE SCALE GENOMIC DNA]</scope>
    <source>
        <strain evidence="3">India7</strain>
    </source>
</reference>